<evidence type="ECO:0000256" key="2">
    <source>
        <dbReference type="SAM" id="SignalP"/>
    </source>
</evidence>
<evidence type="ECO:0000256" key="1">
    <source>
        <dbReference type="ARBA" id="ARBA00022801"/>
    </source>
</evidence>
<evidence type="ECO:0000259" key="3">
    <source>
        <dbReference type="SMART" id="SM00646"/>
    </source>
</evidence>
<dbReference type="Proteomes" id="UP000001551">
    <property type="component" value="Chromosome"/>
</dbReference>
<proteinExistence type="predicted"/>
<dbReference type="InterPro" id="IPR002508">
    <property type="entry name" value="MurNAc-LAA_cat"/>
</dbReference>
<dbReference type="GO" id="GO:0030288">
    <property type="term" value="C:outer membrane-bounded periplasmic space"/>
    <property type="evidence" value="ECO:0007669"/>
    <property type="project" value="TreeGrafter"/>
</dbReference>
<keyword evidence="2" id="KW-0732">Signal</keyword>
<dbReference type="GO" id="GO:0008745">
    <property type="term" value="F:N-acetylmuramoyl-L-alanine amidase activity"/>
    <property type="evidence" value="ECO:0007669"/>
    <property type="project" value="InterPro"/>
</dbReference>
<sequence length="253" mass="27387">MRPQRWILPLIAIAALCLVAAGTLTSIQSSTSASAAAAYEKTVIIDPGHGGMDGGAVGADGSIEKDINLSVSLKLRSFFLAGGYQVIMTRQDDRSIHSSGSDTLREQKTSDIHNRLKIADAHPNALFLSIHQNLYTQPQYSGAQVFYSTNNPDSKMLAQCLQTDIRALLQPQNDRLIKPAGSNLYILYHARSPAVLVECGFVSNPTENEKLQDNVYQNQLAFSIFYGTVHFYAEQGKTAASAPRLSSQGDAGP</sequence>
<dbReference type="AlphaFoldDB" id="E6U6Y0"/>
<dbReference type="Pfam" id="PF01520">
    <property type="entry name" value="Amidase_3"/>
    <property type="match status" value="1"/>
</dbReference>
<dbReference type="GO" id="GO:0009253">
    <property type="term" value="P:peptidoglycan catabolic process"/>
    <property type="evidence" value="ECO:0007669"/>
    <property type="project" value="InterPro"/>
</dbReference>
<feature type="chain" id="PRO_5003209899" evidence="2">
    <location>
        <begin position="36"/>
        <end position="253"/>
    </location>
</feature>
<dbReference type="SMART" id="SM00646">
    <property type="entry name" value="Ami_3"/>
    <property type="match status" value="1"/>
</dbReference>
<name>E6U6Y0_ETHHY</name>
<reference evidence="4 5" key="1">
    <citation type="submission" date="2010-12" db="EMBL/GenBank/DDBJ databases">
        <title>Complete sequence of Ethanoligenens harbinense YUAN-3.</title>
        <authorList>
            <person name="Lucas S."/>
            <person name="Copeland A."/>
            <person name="Lapidus A."/>
            <person name="Cheng J.-F."/>
            <person name="Bruce D."/>
            <person name="Goodwin L."/>
            <person name="Pitluck S."/>
            <person name="Chertkov O."/>
            <person name="Misra M."/>
            <person name="Detter J.C."/>
            <person name="Han C."/>
            <person name="Tapia R."/>
            <person name="Land M."/>
            <person name="Hauser L."/>
            <person name="Jeffries C."/>
            <person name="Kyrpides N."/>
            <person name="Ivanova N."/>
            <person name="Mikhailova N."/>
            <person name="Wang A."/>
            <person name="Mouttaki H."/>
            <person name="He Z."/>
            <person name="Zhou J."/>
            <person name="Hemme C.L."/>
            <person name="Woyke T."/>
        </authorList>
    </citation>
    <scope>NUCLEOTIDE SEQUENCE [LARGE SCALE GENOMIC DNA]</scope>
    <source>
        <strain evidence="5">DSM 18485 / JCM 12961 / CGMCC 1.5033 / YUAN-3</strain>
    </source>
</reference>
<gene>
    <name evidence="4" type="ordered locus">Ethha_1410</name>
</gene>
<accession>E6U6Y0</accession>
<dbReference type="RefSeq" id="WP_013485302.1">
    <property type="nucleotide sequence ID" value="NC_014828.1"/>
</dbReference>
<dbReference type="HOGENOM" id="CLU_014322_7_0_9"/>
<dbReference type="KEGG" id="eha:Ethha_1410"/>
<dbReference type="PANTHER" id="PTHR30404">
    <property type="entry name" value="N-ACETYLMURAMOYL-L-ALANINE AMIDASE"/>
    <property type="match status" value="1"/>
</dbReference>
<evidence type="ECO:0000313" key="4">
    <source>
        <dbReference type="EMBL" id="ADU26947.1"/>
    </source>
</evidence>
<keyword evidence="5" id="KW-1185">Reference proteome</keyword>
<dbReference type="InterPro" id="IPR050695">
    <property type="entry name" value="N-acetylmuramoyl_amidase_3"/>
</dbReference>
<dbReference type="Gene3D" id="3.40.630.40">
    <property type="entry name" value="Zn-dependent exopeptidases"/>
    <property type="match status" value="1"/>
</dbReference>
<dbReference type="eggNOG" id="COG0860">
    <property type="taxonomic scope" value="Bacteria"/>
</dbReference>
<dbReference type="EMBL" id="CP002400">
    <property type="protein sequence ID" value="ADU26947.1"/>
    <property type="molecule type" value="Genomic_DNA"/>
</dbReference>
<keyword evidence="1 4" id="KW-0378">Hydrolase</keyword>
<organism evidence="4 5">
    <name type="scientific">Ethanoligenens harbinense (strain DSM 18485 / JCM 12961 / CGMCC 1.5033 / YUAN-3)</name>
    <dbReference type="NCBI Taxonomy" id="663278"/>
    <lineage>
        <taxon>Bacteria</taxon>
        <taxon>Bacillati</taxon>
        <taxon>Bacillota</taxon>
        <taxon>Clostridia</taxon>
        <taxon>Eubacteriales</taxon>
        <taxon>Oscillospiraceae</taxon>
        <taxon>Ethanoligenens</taxon>
    </lineage>
</organism>
<dbReference type="PANTHER" id="PTHR30404:SF0">
    <property type="entry name" value="N-ACETYLMURAMOYL-L-ALANINE AMIDASE AMIC"/>
    <property type="match status" value="1"/>
</dbReference>
<feature type="signal peptide" evidence="2">
    <location>
        <begin position="1"/>
        <end position="35"/>
    </location>
</feature>
<feature type="domain" description="MurNAc-LAA" evidence="3">
    <location>
        <begin position="115"/>
        <end position="229"/>
    </location>
</feature>
<protein>
    <submittedName>
        <fullName evidence="4">Cell wall hydrolase/autolysin</fullName>
    </submittedName>
</protein>
<dbReference type="CDD" id="cd02696">
    <property type="entry name" value="MurNAc-LAA"/>
    <property type="match status" value="1"/>
</dbReference>
<dbReference type="STRING" id="663278.Ethha_1410"/>
<dbReference type="SUPFAM" id="SSF53187">
    <property type="entry name" value="Zn-dependent exopeptidases"/>
    <property type="match status" value="1"/>
</dbReference>
<evidence type="ECO:0000313" key="5">
    <source>
        <dbReference type="Proteomes" id="UP000001551"/>
    </source>
</evidence>